<proteinExistence type="inferred from homology"/>
<evidence type="ECO:0000259" key="9">
    <source>
        <dbReference type="PROSITE" id="PS50885"/>
    </source>
</evidence>
<keyword evidence="4" id="KW-0175">Coiled coil</keyword>
<dbReference type="InterPro" id="IPR013655">
    <property type="entry name" value="PAS_fold_3"/>
</dbReference>
<dbReference type="CDD" id="cd00130">
    <property type="entry name" value="PAS"/>
    <property type="match status" value="2"/>
</dbReference>
<feature type="compositionally biased region" description="Low complexity" evidence="5">
    <location>
        <begin position="557"/>
        <end position="566"/>
    </location>
</feature>
<comment type="caution">
    <text evidence="10">The sequence shown here is derived from an EMBL/GenBank/DDBJ whole genome shotgun (WGS) entry which is preliminary data.</text>
</comment>
<dbReference type="PROSITE" id="PS50113">
    <property type="entry name" value="PAC"/>
    <property type="match status" value="1"/>
</dbReference>
<feature type="domain" description="Methyl-accepting transducer" evidence="6">
    <location>
        <begin position="302"/>
        <end position="531"/>
    </location>
</feature>
<evidence type="ECO:0000256" key="5">
    <source>
        <dbReference type="SAM" id="MobiDB-lite"/>
    </source>
</evidence>
<dbReference type="InterPro" id="IPR004089">
    <property type="entry name" value="MCPsignal_dom"/>
</dbReference>
<evidence type="ECO:0000259" key="6">
    <source>
        <dbReference type="PROSITE" id="PS50111"/>
    </source>
</evidence>
<sequence length="622" mass="67635">MSFLTPGGSDALAVLDAISRSQAVIEFNLDGTILRANENFCKALGYGPEEIVGKHHRIFVSPEEAASPAYRAFWQKLGKGEYDQGQYKRFTKSGDPIWVEATYNPVFRRGKPYKVVKFATDITAEKEAALDSSGKLDALSRAQAVIEFKPDGTILTANANFLDTLGYTLDELAGKHHRIFCQRDYAESPEYKTFWHDLATGEFKSDEFLRLRKDGAQVFIQATYNPILNEDGKVVKVVKFATDVTGRVNALKEIAAGLERLAESNIRITIDEKFIPTFDHLRQHFNTSIGRFQETLVEVMTETSLVSKRSDEMRDSANELAHRSEQQAAALEEASAALEQITVTVRESSGRTEETRTVAREARAAATESGKVVAEAVSAMQRIDGASNEIANIIGVIDEIAFQTNLLALNAGVEAARAGDAGKGFAVVAQEVRELAQRSANAAKEIKQLIQNSTNEVKDGVRLVGETGTALGRIGSFVETIDVNIEAIATASAEQSRSLIEINSAINSLDQVTQKNASMVTTTASISDALSTGAAKLEELVKRFRLNRRKVIREPDSPAADPSHAANRGRPEVAKAPVHPSAPTLRPAAAPPALPDAASHPRGRSIASVGNTALKQDQWEEF</sequence>
<feature type="coiled-coil region" evidence="4">
    <location>
        <begin position="314"/>
        <end position="341"/>
    </location>
</feature>
<comment type="similarity">
    <text evidence="2">Belongs to the methyl-accepting chemotaxis (MCP) protein family.</text>
</comment>
<feature type="domain" description="HAMP" evidence="9">
    <location>
        <begin position="245"/>
        <end position="297"/>
    </location>
</feature>
<keyword evidence="3" id="KW-0807">Transducer</keyword>
<dbReference type="EMBL" id="JAGGJU010000015">
    <property type="protein sequence ID" value="MBP1853160.1"/>
    <property type="molecule type" value="Genomic_DNA"/>
</dbReference>
<dbReference type="InterPro" id="IPR003660">
    <property type="entry name" value="HAMP_dom"/>
</dbReference>
<dbReference type="InterPro" id="IPR004090">
    <property type="entry name" value="Chemotax_Me-accpt_rcpt"/>
</dbReference>
<keyword evidence="11" id="KW-1185">Reference proteome</keyword>
<feature type="domain" description="PAS" evidence="7">
    <location>
        <begin position="145"/>
        <end position="175"/>
    </location>
</feature>
<dbReference type="InterPro" id="IPR000700">
    <property type="entry name" value="PAS-assoc_C"/>
</dbReference>
<dbReference type="Gene3D" id="1.10.287.950">
    <property type="entry name" value="Methyl-accepting chemotaxis protein"/>
    <property type="match status" value="1"/>
</dbReference>
<dbReference type="Pfam" id="PF08447">
    <property type="entry name" value="PAS_3"/>
    <property type="match status" value="1"/>
</dbReference>
<organism evidence="10 11">
    <name type="scientific">Rhizobium halophytocola</name>
    <dbReference type="NCBI Taxonomy" id="735519"/>
    <lineage>
        <taxon>Bacteria</taxon>
        <taxon>Pseudomonadati</taxon>
        <taxon>Pseudomonadota</taxon>
        <taxon>Alphaproteobacteria</taxon>
        <taxon>Hyphomicrobiales</taxon>
        <taxon>Rhizobiaceae</taxon>
        <taxon>Rhizobium/Agrobacterium group</taxon>
        <taxon>Rhizobium</taxon>
    </lineage>
</organism>
<dbReference type="PANTHER" id="PTHR43531">
    <property type="entry name" value="PROTEIN ICFG"/>
    <property type="match status" value="1"/>
</dbReference>
<dbReference type="SMART" id="SM00091">
    <property type="entry name" value="PAS"/>
    <property type="match status" value="2"/>
</dbReference>
<dbReference type="SUPFAM" id="SSF55785">
    <property type="entry name" value="PYP-like sensor domain (PAS domain)"/>
    <property type="match status" value="2"/>
</dbReference>
<dbReference type="SMART" id="SM00283">
    <property type="entry name" value="MA"/>
    <property type="match status" value="1"/>
</dbReference>
<protein>
    <submittedName>
        <fullName evidence="10">Methyl-accepting chemotaxis protein</fullName>
    </submittedName>
</protein>
<evidence type="ECO:0000256" key="3">
    <source>
        <dbReference type="PROSITE-ProRule" id="PRU00284"/>
    </source>
</evidence>
<dbReference type="PROSITE" id="PS50112">
    <property type="entry name" value="PAS"/>
    <property type="match status" value="2"/>
</dbReference>
<dbReference type="PROSITE" id="PS50111">
    <property type="entry name" value="CHEMOTAXIS_TRANSDUC_2"/>
    <property type="match status" value="1"/>
</dbReference>
<dbReference type="PRINTS" id="PR00260">
    <property type="entry name" value="CHEMTRNSDUCR"/>
</dbReference>
<dbReference type="NCBIfam" id="TIGR00229">
    <property type="entry name" value="sensory_box"/>
    <property type="match status" value="2"/>
</dbReference>
<dbReference type="SMART" id="SM00086">
    <property type="entry name" value="PAC"/>
    <property type="match status" value="2"/>
</dbReference>
<gene>
    <name evidence="10" type="ORF">J2Z17_004619</name>
</gene>
<evidence type="ECO:0000256" key="2">
    <source>
        <dbReference type="ARBA" id="ARBA00029447"/>
    </source>
</evidence>
<evidence type="ECO:0000313" key="10">
    <source>
        <dbReference type="EMBL" id="MBP1853160.1"/>
    </source>
</evidence>
<dbReference type="InterPro" id="IPR051310">
    <property type="entry name" value="MCP_chemotaxis"/>
</dbReference>
<name>A0ABS4E5D2_9HYPH</name>
<dbReference type="Proteomes" id="UP000759443">
    <property type="component" value="Unassembled WGS sequence"/>
</dbReference>
<dbReference type="Pfam" id="PF13426">
    <property type="entry name" value="PAS_9"/>
    <property type="match status" value="1"/>
</dbReference>
<evidence type="ECO:0000256" key="4">
    <source>
        <dbReference type="SAM" id="Coils"/>
    </source>
</evidence>
<dbReference type="CDD" id="cd11386">
    <property type="entry name" value="MCP_signal"/>
    <property type="match status" value="1"/>
</dbReference>
<dbReference type="InterPro" id="IPR035965">
    <property type="entry name" value="PAS-like_dom_sf"/>
</dbReference>
<feature type="domain" description="PAS" evidence="7">
    <location>
        <begin position="14"/>
        <end position="64"/>
    </location>
</feature>
<dbReference type="PANTHER" id="PTHR43531:SF11">
    <property type="entry name" value="METHYL-ACCEPTING CHEMOTAXIS PROTEIN 3"/>
    <property type="match status" value="1"/>
</dbReference>
<accession>A0ABS4E5D2</accession>
<dbReference type="Pfam" id="PF00015">
    <property type="entry name" value="MCPsignal"/>
    <property type="match status" value="1"/>
</dbReference>
<feature type="region of interest" description="Disordered" evidence="5">
    <location>
        <begin position="552"/>
        <end position="622"/>
    </location>
</feature>
<evidence type="ECO:0000256" key="1">
    <source>
        <dbReference type="ARBA" id="ARBA00022500"/>
    </source>
</evidence>
<feature type="domain" description="PAC" evidence="8">
    <location>
        <begin position="204"/>
        <end position="256"/>
    </location>
</feature>
<dbReference type="PROSITE" id="PS50885">
    <property type="entry name" value="HAMP"/>
    <property type="match status" value="1"/>
</dbReference>
<evidence type="ECO:0000259" key="7">
    <source>
        <dbReference type="PROSITE" id="PS50112"/>
    </source>
</evidence>
<reference evidence="10 11" key="1">
    <citation type="submission" date="2021-03" db="EMBL/GenBank/DDBJ databases">
        <title>Genomic Encyclopedia of Type Strains, Phase IV (KMG-IV): sequencing the most valuable type-strain genomes for metagenomic binning, comparative biology and taxonomic classification.</title>
        <authorList>
            <person name="Goeker M."/>
        </authorList>
    </citation>
    <scope>NUCLEOTIDE SEQUENCE [LARGE SCALE GENOMIC DNA]</scope>
    <source>
        <strain evidence="10 11">DSM 21600</strain>
    </source>
</reference>
<evidence type="ECO:0000259" key="8">
    <source>
        <dbReference type="PROSITE" id="PS50113"/>
    </source>
</evidence>
<dbReference type="SUPFAM" id="SSF58104">
    <property type="entry name" value="Methyl-accepting chemotaxis protein (MCP) signaling domain"/>
    <property type="match status" value="1"/>
</dbReference>
<evidence type="ECO:0000313" key="11">
    <source>
        <dbReference type="Proteomes" id="UP000759443"/>
    </source>
</evidence>
<dbReference type="RefSeq" id="WP_209948713.1">
    <property type="nucleotide sequence ID" value="NZ_JAGGJU010000015.1"/>
</dbReference>
<dbReference type="Gene3D" id="3.30.450.20">
    <property type="entry name" value="PAS domain"/>
    <property type="match status" value="2"/>
</dbReference>
<dbReference type="InterPro" id="IPR000014">
    <property type="entry name" value="PAS"/>
</dbReference>
<keyword evidence="1" id="KW-0145">Chemotaxis</keyword>
<dbReference type="InterPro" id="IPR001610">
    <property type="entry name" value="PAC"/>
</dbReference>